<evidence type="ECO:0000313" key="2">
    <source>
        <dbReference type="EMBL" id="SBS36756.1"/>
    </source>
</evidence>
<dbReference type="Proteomes" id="UP000092544">
    <property type="component" value="Unassembled WGS sequence"/>
</dbReference>
<dbReference type="PANTHER" id="PTHR40590">
    <property type="entry name" value="CYTOPLASMIC PROTEIN-RELATED"/>
    <property type="match status" value="1"/>
</dbReference>
<accession>A0A1A8TSV6</accession>
<dbReference type="STRING" id="1792290.MSP8886_03835"/>
<dbReference type="AlphaFoldDB" id="A0A1A8TSV6"/>
<reference evidence="2 3" key="1">
    <citation type="submission" date="2016-06" db="EMBL/GenBank/DDBJ databases">
        <authorList>
            <person name="Kjaerup R.B."/>
            <person name="Dalgaard T.S."/>
            <person name="Juul-Madsen H.R."/>
        </authorList>
    </citation>
    <scope>NUCLEOTIDE SEQUENCE [LARGE SCALE GENOMIC DNA]</scope>
    <source>
        <strain evidence="2 3">CECT 8886</strain>
    </source>
</reference>
<dbReference type="Pfam" id="PF01963">
    <property type="entry name" value="TraB_PrgY_gumN"/>
    <property type="match status" value="1"/>
</dbReference>
<name>A0A1A8TSV6_9GAMM</name>
<dbReference type="RefSeq" id="WP_067019751.1">
    <property type="nucleotide sequence ID" value="NZ_FLOB01000014.1"/>
</dbReference>
<feature type="signal peptide" evidence="1">
    <location>
        <begin position="1"/>
        <end position="21"/>
    </location>
</feature>
<keyword evidence="1" id="KW-0732">Signal</keyword>
<evidence type="ECO:0000313" key="3">
    <source>
        <dbReference type="Proteomes" id="UP000092544"/>
    </source>
</evidence>
<feature type="chain" id="PRO_5008379266" evidence="1">
    <location>
        <begin position="22"/>
        <end position="286"/>
    </location>
</feature>
<evidence type="ECO:0000256" key="1">
    <source>
        <dbReference type="SAM" id="SignalP"/>
    </source>
</evidence>
<gene>
    <name evidence="2" type="ORF">MSP8886_03835</name>
</gene>
<dbReference type="CDD" id="cd14789">
    <property type="entry name" value="Tiki"/>
    <property type="match status" value="1"/>
</dbReference>
<protein>
    <submittedName>
        <fullName evidence="2">TraB family protein</fullName>
    </submittedName>
</protein>
<proteinExistence type="predicted"/>
<dbReference type="InterPro" id="IPR047111">
    <property type="entry name" value="YbaP-like"/>
</dbReference>
<keyword evidence="3" id="KW-1185">Reference proteome</keyword>
<dbReference type="PANTHER" id="PTHR40590:SF1">
    <property type="entry name" value="CYTOPLASMIC PROTEIN"/>
    <property type="match status" value="1"/>
</dbReference>
<dbReference type="EMBL" id="FLOB01000014">
    <property type="protein sequence ID" value="SBS36756.1"/>
    <property type="molecule type" value="Genomic_DNA"/>
</dbReference>
<organism evidence="2 3">
    <name type="scientific">Marinomonas spartinae</name>
    <dbReference type="NCBI Taxonomy" id="1792290"/>
    <lineage>
        <taxon>Bacteria</taxon>
        <taxon>Pseudomonadati</taxon>
        <taxon>Pseudomonadota</taxon>
        <taxon>Gammaproteobacteria</taxon>
        <taxon>Oceanospirillales</taxon>
        <taxon>Oceanospirillaceae</taxon>
        <taxon>Marinomonas</taxon>
    </lineage>
</organism>
<sequence length="286" mass="32587">MSFIKKCGLTLLTAATFQTQAASVWKVSSGDHILYIGGTVHMLTPDDYPLPHAYEQAYQAADKVVFETDMNTISKPEFRQQMQEQLSFTDGTTIGDLLKPSTYDALKDYLATRHVPIEAIQHLKPSSIAMTLTTLELKHMGFVSEGVDQFYANKALQDHKPQTWLETPDAQIQMLSNLNKEDSNSVVQYALDDIKDMKKSMSQIRKSWREGDLEAMEAQELTEFRQEYPEVYQELLVRRNETWMPQIQKMLTDKPVEFIMVGTLHLAGPDSLLAKLKDSGYQVEKL</sequence>
<dbReference type="InterPro" id="IPR002816">
    <property type="entry name" value="TraB/PrgY/GumN_fam"/>
</dbReference>
<dbReference type="OrthoDB" id="357294at2"/>